<evidence type="ECO:0000313" key="2">
    <source>
        <dbReference type="EMBL" id="KAJ7743336.1"/>
    </source>
</evidence>
<reference evidence="2" key="1">
    <citation type="submission" date="2023-03" db="EMBL/GenBank/DDBJ databases">
        <title>Massive genome expansion in bonnet fungi (Mycena s.s.) driven by repeated elements and novel gene families across ecological guilds.</title>
        <authorList>
            <consortium name="Lawrence Berkeley National Laboratory"/>
            <person name="Harder C.B."/>
            <person name="Miyauchi S."/>
            <person name="Viragh M."/>
            <person name="Kuo A."/>
            <person name="Thoen E."/>
            <person name="Andreopoulos B."/>
            <person name="Lu D."/>
            <person name="Skrede I."/>
            <person name="Drula E."/>
            <person name="Henrissat B."/>
            <person name="Morin E."/>
            <person name="Kohler A."/>
            <person name="Barry K."/>
            <person name="LaButti K."/>
            <person name="Morin E."/>
            <person name="Salamov A."/>
            <person name="Lipzen A."/>
            <person name="Mereny Z."/>
            <person name="Hegedus B."/>
            <person name="Baldrian P."/>
            <person name="Stursova M."/>
            <person name="Weitz H."/>
            <person name="Taylor A."/>
            <person name="Grigoriev I.V."/>
            <person name="Nagy L.G."/>
            <person name="Martin F."/>
            <person name="Kauserud H."/>
        </authorList>
    </citation>
    <scope>NUCLEOTIDE SEQUENCE</scope>
    <source>
        <strain evidence="2">CBHHK182m</strain>
    </source>
</reference>
<gene>
    <name evidence="2" type="ORF">B0H16DRAFT_1561423</name>
</gene>
<name>A0AAD7N301_9AGAR</name>
<evidence type="ECO:0000313" key="3">
    <source>
        <dbReference type="Proteomes" id="UP001215598"/>
    </source>
</evidence>
<dbReference type="Gene3D" id="1.20.5.110">
    <property type="match status" value="1"/>
</dbReference>
<accession>A0AAD7N301</accession>
<dbReference type="AlphaFoldDB" id="A0AAD7N301"/>
<keyword evidence="3" id="KW-1185">Reference proteome</keyword>
<protein>
    <submittedName>
        <fullName evidence="2">Uncharacterized protein</fullName>
    </submittedName>
</protein>
<dbReference type="SUPFAM" id="SSF57997">
    <property type="entry name" value="Tropomyosin"/>
    <property type="match status" value="1"/>
</dbReference>
<dbReference type="Proteomes" id="UP001215598">
    <property type="component" value="Unassembled WGS sequence"/>
</dbReference>
<organism evidence="2 3">
    <name type="scientific">Mycena metata</name>
    <dbReference type="NCBI Taxonomy" id="1033252"/>
    <lineage>
        <taxon>Eukaryota</taxon>
        <taxon>Fungi</taxon>
        <taxon>Dikarya</taxon>
        <taxon>Basidiomycota</taxon>
        <taxon>Agaricomycotina</taxon>
        <taxon>Agaricomycetes</taxon>
        <taxon>Agaricomycetidae</taxon>
        <taxon>Agaricales</taxon>
        <taxon>Marasmiineae</taxon>
        <taxon>Mycenaceae</taxon>
        <taxon>Mycena</taxon>
    </lineage>
</organism>
<proteinExistence type="predicted"/>
<evidence type="ECO:0000256" key="1">
    <source>
        <dbReference type="SAM" id="Coils"/>
    </source>
</evidence>
<feature type="coiled-coil region" evidence="1">
    <location>
        <begin position="75"/>
        <end position="102"/>
    </location>
</feature>
<sequence>MSPWDFLKRQQAEVRAADGHNVLHRLVRFVGTAPSEAKDGVVVNKDPSILLIHWERMQQGMEALVVERLDHDKRMGEVESRLEQIESRLEGVDSRLEAVDSRLEAVDSRLERILNILTASQTN</sequence>
<keyword evidence="1" id="KW-0175">Coiled coil</keyword>
<comment type="caution">
    <text evidence="2">The sequence shown here is derived from an EMBL/GenBank/DDBJ whole genome shotgun (WGS) entry which is preliminary data.</text>
</comment>
<dbReference type="EMBL" id="JARKIB010000091">
    <property type="protein sequence ID" value="KAJ7743336.1"/>
    <property type="molecule type" value="Genomic_DNA"/>
</dbReference>